<feature type="region of interest" description="Disordered" evidence="1">
    <location>
        <begin position="179"/>
        <end position="200"/>
    </location>
</feature>
<dbReference type="Gene3D" id="3.40.50.1110">
    <property type="entry name" value="SGNH hydrolase"/>
    <property type="match status" value="1"/>
</dbReference>
<evidence type="ECO:0000259" key="3">
    <source>
        <dbReference type="Pfam" id="PF13472"/>
    </source>
</evidence>
<dbReference type="Pfam" id="PF13472">
    <property type="entry name" value="Lipase_GDSL_2"/>
    <property type="match status" value="1"/>
</dbReference>
<dbReference type="GO" id="GO:0016787">
    <property type="term" value="F:hydrolase activity"/>
    <property type="evidence" value="ECO:0007669"/>
    <property type="project" value="UniProtKB-KW"/>
</dbReference>
<accession>A0ABS5Z4P5</accession>
<gene>
    <name evidence="4" type="ORF">KOI35_44890</name>
</gene>
<evidence type="ECO:0000313" key="4">
    <source>
        <dbReference type="EMBL" id="MBU2670661.1"/>
    </source>
</evidence>
<feature type="domain" description="SGNH hydrolase-type esterase" evidence="3">
    <location>
        <begin position="23"/>
        <end position="208"/>
    </location>
</feature>
<protein>
    <submittedName>
        <fullName evidence="4">SGNH/GDSL hydrolase family protein</fullName>
    </submittedName>
</protein>
<keyword evidence="2" id="KW-0732">Signal</keyword>
<evidence type="ECO:0000256" key="2">
    <source>
        <dbReference type="SAM" id="SignalP"/>
    </source>
</evidence>
<reference evidence="4 5" key="1">
    <citation type="submission" date="2021-06" db="EMBL/GenBank/DDBJ databases">
        <title>Actinoplanes lichenicola sp. nov., and Actinoplanes ovalisporus sp. nov., isolated from lichen in Thailand.</title>
        <authorList>
            <person name="Saeng-In P."/>
            <person name="Kanchanasin P."/>
            <person name="Yuki M."/>
            <person name="Kudo T."/>
            <person name="Ohkuma M."/>
            <person name="Phongsopitanun W."/>
            <person name="Tanasupawat S."/>
        </authorList>
    </citation>
    <scope>NUCLEOTIDE SEQUENCE [LARGE SCALE GENOMIC DNA]</scope>
    <source>
        <strain evidence="4 5">NBRC 110975</strain>
    </source>
</reference>
<name>A0ABS5Z4P5_9ACTN</name>
<dbReference type="Proteomes" id="UP001519654">
    <property type="component" value="Unassembled WGS sequence"/>
</dbReference>
<feature type="chain" id="PRO_5045601549" evidence="2">
    <location>
        <begin position="19"/>
        <end position="217"/>
    </location>
</feature>
<dbReference type="InterPro" id="IPR036514">
    <property type="entry name" value="SGNH_hydro_sf"/>
</dbReference>
<comment type="caution">
    <text evidence="4">The sequence shown here is derived from an EMBL/GenBank/DDBJ whole genome shotgun (WGS) entry which is preliminary data.</text>
</comment>
<proteinExistence type="predicted"/>
<sequence length="217" mass="21760">MPAAAVLVLAACAAPATPSVVTVGDSVPAGSNCGCTPFPALYATTQHATDVNRAVPGTTSADVRAALPTERAVLSSAAEVVIMIGANDIADVFDDPSRYADVASEVEQNVAASVTQIRDARKIPVIVLGYWNVVQDGQVGAANYGPDGVADATRATTLINQALQQAAAASGGTYVSTAEAFHGDDGTDDPTGLLAPDGDHPNAAGQAAIAALIPPLR</sequence>
<organism evidence="4 5">
    <name type="scientific">Paractinoplanes bogorensis</name>
    <dbReference type="NCBI Taxonomy" id="1610840"/>
    <lineage>
        <taxon>Bacteria</taxon>
        <taxon>Bacillati</taxon>
        <taxon>Actinomycetota</taxon>
        <taxon>Actinomycetes</taxon>
        <taxon>Micromonosporales</taxon>
        <taxon>Micromonosporaceae</taxon>
        <taxon>Paractinoplanes</taxon>
    </lineage>
</organism>
<dbReference type="CDD" id="cd00229">
    <property type="entry name" value="SGNH_hydrolase"/>
    <property type="match status" value="1"/>
</dbReference>
<dbReference type="SUPFAM" id="SSF52266">
    <property type="entry name" value="SGNH hydrolase"/>
    <property type="match status" value="1"/>
</dbReference>
<feature type="signal peptide" evidence="2">
    <location>
        <begin position="1"/>
        <end position="18"/>
    </location>
</feature>
<keyword evidence="5" id="KW-1185">Reference proteome</keyword>
<evidence type="ECO:0000313" key="5">
    <source>
        <dbReference type="Proteomes" id="UP001519654"/>
    </source>
</evidence>
<evidence type="ECO:0000256" key="1">
    <source>
        <dbReference type="SAM" id="MobiDB-lite"/>
    </source>
</evidence>
<dbReference type="EMBL" id="JAHKKG010000022">
    <property type="protein sequence ID" value="MBU2670661.1"/>
    <property type="molecule type" value="Genomic_DNA"/>
</dbReference>
<keyword evidence="4" id="KW-0378">Hydrolase</keyword>
<dbReference type="InterPro" id="IPR013830">
    <property type="entry name" value="SGNH_hydro"/>
</dbReference>